<dbReference type="GO" id="GO:1905786">
    <property type="term" value="P:positive regulation of anaphase-promoting complex-dependent catabolic process"/>
    <property type="evidence" value="ECO:0007669"/>
    <property type="project" value="TreeGrafter"/>
</dbReference>
<dbReference type="GO" id="GO:1990757">
    <property type="term" value="F:ubiquitin ligase activator activity"/>
    <property type="evidence" value="ECO:0007669"/>
    <property type="project" value="TreeGrafter"/>
</dbReference>
<dbReference type="SUPFAM" id="SSF50978">
    <property type="entry name" value="WD40 repeat-like"/>
    <property type="match status" value="1"/>
</dbReference>
<dbReference type="GO" id="GO:0031145">
    <property type="term" value="P:anaphase-promoting complex-dependent catabolic process"/>
    <property type="evidence" value="ECO:0007669"/>
    <property type="project" value="TreeGrafter"/>
</dbReference>
<dbReference type="OrthoDB" id="10263272at2759"/>
<dbReference type="PANTHER" id="PTHR19918:SF4">
    <property type="entry name" value="CELL DIVISION CYCLE PROTEIN 20 HOMOLOG B"/>
    <property type="match status" value="1"/>
</dbReference>
<evidence type="ECO:0000313" key="4">
    <source>
        <dbReference type="Proteomes" id="UP000198323"/>
    </source>
</evidence>
<reference evidence="3 4" key="1">
    <citation type="submission" date="2016-07" db="EMBL/GenBank/DDBJ databases">
        <title>Disparate Historic Effective Population Sizes Predicted by Modern Levels of Genome Diversity for the Scaled Quail (Callipepla squamata) and the Northern Bobwhite (Colinus virginianus): Inferences from First and Second Generation Draft Genome Assemblies for Sympatric New World Quail.</title>
        <authorList>
            <person name="Oldeschulte D.L."/>
            <person name="Halley Y.A."/>
            <person name="Bhattarai E.K."/>
            <person name="Brashear W.A."/>
            <person name="Hill J."/>
            <person name="Metz R.P."/>
            <person name="Johnson C.D."/>
            <person name="Rollins D."/>
            <person name="Peterson M.J."/>
            <person name="Bickhart D.M."/>
            <person name="Decker J.E."/>
            <person name="Seabury C.M."/>
        </authorList>
    </citation>
    <scope>NUCLEOTIDE SEQUENCE [LARGE SCALE GENOMIC DNA]</scope>
    <source>
        <strain evidence="3 4">Texas</strain>
        <tissue evidence="3">Leg muscle</tissue>
    </source>
</reference>
<protein>
    <recommendedName>
        <fullName evidence="5">Anaphase-promoting complex subunit 4 WD40 domain-containing protein</fullName>
    </recommendedName>
</protein>
<name>A0A226MKZ2_CALSU</name>
<dbReference type="InterPro" id="IPR036322">
    <property type="entry name" value="WD40_repeat_dom_sf"/>
</dbReference>
<keyword evidence="4" id="KW-1185">Reference proteome</keyword>
<dbReference type="Gene3D" id="2.130.10.10">
    <property type="entry name" value="YVTN repeat-like/Quinoprotein amine dehydrogenase"/>
    <property type="match status" value="1"/>
</dbReference>
<keyword evidence="2" id="KW-0677">Repeat</keyword>
<dbReference type="GO" id="GO:0005680">
    <property type="term" value="C:anaphase-promoting complex"/>
    <property type="evidence" value="ECO:0007669"/>
    <property type="project" value="TreeGrafter"/>
</dbReference>
<gene>
    <name evidence="3" type="ORF">ASZ78_000746</name>
</gene>
<organism evidence="3 4">
    <name type="scientific">Callipepla squamata</name>
    <name type="common">Scaled quail</name>
    <dbReference type="NCBI Taxonomy" id="9009"/>
    <lineage>
        <taxon>Eukaryota</taxon>
        <taxon>Metazoa</taxon>
        <taxon>Chordata</taxon>
        <taxon>Craniata</taxon>
        <taxon>Vertebrata</taxon>
        <taxon>Euteleostomi</taxon>
        <taxon>Archelosauria</taxon>
        <taxon>Archosauria</taxon>
        <taxon>Dinosauria</taxon>
        <taxon>Saurischia</taxon>
        <taxon>Theropoda</taxon>
        <taxon>Coelurosauria</taxon>
        <taxon>Aves</taxon>
        <taxon>Neognathae</taxon>
        <taxon>Galloanserae</taxon>
        <taxon>Galliformes</taxon>
        <taxon>Odontophoridae</taxon>
        <taxon>Callipepla</taxon>
    </lineage>
</organism>
<evidence type="ECO:0000256" key="1">
    <source>
        <dbReference type="ARBA" id="ARBA00022574"/>
    </source>
</evidence>
<dbReference type="PANTHER" id="PTHR19918">
    <property type="entry name" value="CELL DIVISION CYCLE 20 CDC20 FIZZY -RELATED"/>
    <property type="match status" value="1"/>
</dbReference>
<comment type="caution">
    <text evidence="3">The sequence shown here is derived from an EMBL/GenBank/DDBJ whole genome shotgun (WGS) entry which is preliminary data.</text>
</comment>
<dbReference type="EMBL" id="MCFN01000710">
    <property type="protein sequence ID" value="OXB55709.1"/>
    <property type="molecule type" value="Genomic_DNA"/>
</dbReference>
<dbReference type="AlphaFoldDB" id="A0A226MKZ2"/>
<keyword evidence="1" id="KW-0853">WD repeat</keyword>
<evidence type="ECO:0000256" key="2">
    <source>
        <dbReference type="ARBA" id="ARBA00022737"/>
    </source>
</evidence>
<dbReference type="Proteomes" id="UP000198323">
    <property type="component" value="Unassembled WGS sequence"/>
</dbReference>
<dbReference type="STRING" id="9009.A0A226MKZ2"/>
<dbReference type="GO" id="GO:0010997">
    <property type="term" value="F:anaphase-promoting complex binding"/>
    <property type="evidence" value="ECO:0007669"/>
    <property type="project" value="InterPro"/>
</dbReference>
<dbReference type="InterPro" id="IPR033010">
    <property type="entry name" value="Cdc20/Fizzy"/>
</dbReference>
<proteinExistence type="predicted"/>
<dbReference type="InterPro" id="IPR015943">
    <property type="entry name" value="WD40/YVTN_repeat-like_dom_sf"/>
</dbReference>
<evidence type="ECO:0000313" key="3">
    <source>
        <dbReference type="EMBL" id="OXB55709.1"/>
    </source>
</evidence>
<accession>A0A226MKZ2</accession>
<evidence type="ECO:0008006" key="5">
    <source>
        <dbReference type="Google" id="ProtNLM"/>
    </source>
</evidence>
<sequence length="394" mass="44890">MFCLPSLVQALDSERTAYSMFKSSIKRKLAARAPVASSPIVTRWQQRHAGDLAAEPRRARGAYLCALRDSRLVSTRGRTPDKLKFYLMQTRIVSIKIVCLFSVTNQVLKKPTVMKSAVTLPSRHTRRNDKKTEIQKKKSWSMRCLDLHSSFLNHTNSKDNSEDSDFFIHIFTSTHGQKHTTQQGIGYNMAESVVKVCENSSCVWKGCQEGIQNQFRTVPIMKPSVTLEPELRIHVAGLHNDYYLNILDWNLENLIAVALGSAAYIWNGRTLQGIECIDLNSSSKYISSLAWIKEGTCLAIGTSDGEVQVLNILLFLSFSLWDIERKRRLRNMFGHLSVVGALSWNHYILSRFSQFIQIFFSIFSPDYYADNFNTSSPDADKYDNALMDYEILLD</sequence>